<feature type="repeat" description="Solcar" evidence="12">
    <location>
        <begin position="105"/>
        <end position="189"/>
    </location>
</feature>
<keyword evidence="8" id="KW-0408">Iron</keyword>
<evidence type="ECO:0000256" key="5">
    <source>
        <dbReference type="ARBA" id="ARBA00022692"/>
    </source>
</evidence>
<dbReference type="SUPFAM" id="SSF103506">
    <property type="entry name" value="Mitochondrial carrier"/>
    <property type="match status" value="1"/>
</dbReference>
<feature type="repeat" description="Solcar" evidence="12">
    <location>
        <begin position="196"/>
        <end position="289"/>
    </location>
</feature>
<keyword evidence="9" id="KW-0406">Ion transport</keyword>
<evidence type="ECO:0000256" key="8">
    <source>
        <dbReference type="ARBA" id="ARBA00023004"/>
    </source>
</evidence>
<dbReference type="AlphaFoldDB" id="A0A8X6H2R9"/>
<keyword evidence="3 13" id="KW-0813">Transport</keyword>
<dbReference type="GO" id="GO:0005743">
    <property type="term" value="C:mitochondrial inner membrane"/>
    <property type="evidence" value="ECO:0007669"/>
    <property type="project" value="UniProtKB-SubCell"/>
</dbReference>
<evidence type="ECO:0000256" key="11">
    <source>
        <dbReference type="ARBA" id="ARBA00023136"/>
    </source>
</evidence>
<dbReference type="Gene3D" id="1.50.40.10">
    <property type="entry name" value="Mitochondrial carrier domain"/>
    <property type="match status" value="1"/>
</dbReference>
<evidence type="ECO:0000256" key="1">
    <source>
        <dbReference type="ARBA" id="ARBA00004448"/>
    </source>
</evidence>
<accession>A0A8X6H2R9</accession>
<comment type="similarity">
    <text evidence="2 13">Belongs to the mitochondrial carrier (TC 2.A.29) family.</text>
</comment>
<evidence type="ECO:0000256" key="7">
    <source>
        <dbReference type="ARBA" id="ARBA00022989"/>
    </source>
</evidence>
<dbReference type="EMBL" id="BMAO01004496">
    <property type="protein sequence ID" value="GFQ95053.1"/>
    <property type="molecule type" value="Genomic_DNA"/>
</dbReference>
<evidence type="ECO:0000313" key="15">
    <source>
        <dbReference type="Proteomes" id="UP000887116"/>
    </source>
</evidence>
<evidence type="ECO:0000256" key="10">
    <source>
        <dbReference type="ARBA" id="ARBA00023128"/>
    </source>
</evidence>
<keyword evidence="4" id="KW-0410">Iron transport</keyword>
<comment type="subcellular location">
    <subcellularLocation>
        <location evidence="1">Mitochondrion inner membrane</location>
        <topology evidence="1">Multi-pass membrane protein</topology>
    </subcellularLocation>
</comment>
<evidence type="ECO:0000256" key="9">
    <source>
        <dbReference type="ARBA" id="ARBA00023065"/>
    </source>
</evidence>
<evidence type="ECO:0000256" key="13">
    <source>
        <dbReference type="RuleBase" id="RU000488"/>
    </source>
</evidence>
<dbReference type="GO" id="GO:0048250">
    <property type="term" value="P:iron import into the mitochondrion"/>
    <property type="evidence" value="ECO:0007669"/>
    <property type="project" value="TreeGrafter"/>
</dbReference>
<dbReference type="PANTHER" id="PTHR45758:SF20">
    <property type="entry name" value="MITOFERRIN-2"/>
    <property type="match status" value="1"/>
</dbReference>
<dbReference type="OrthoDB" id="250329at2759"/>
<dbReference type="InterPro" id="IPR023395">
    <property type="entry name" value="MCP_dom_sf"/>
</dbReference>
<evidence type="ECO:0000256" key="12">
    <source>
        <dbReference type="PROSITE-ProRule" id="PRU00282"/>
    </source>
</evidence>
<dbReference type="GO" id="GO:0015093">
    <property type="term" value="F:ferrous iron transmembrane transporter activity"/>
    <property type="evidence" value="ECO:0007669"/>
    <property type="project" value="TreeGrafter"/>
</dbReference>
<comment type="caution">
    <text evidence="14">The sequence shown here is derived from an EMBL/GenBank/DDBJ whole genome shotgun (WGS) entry which is preliminary data.</text>
</comment>
<evidence type="ECO:0000256" key="2">
    <source>
        <dbReference type="ARBA" id="ARBA00006375"/>
    </source>
</evidence>
<keyword evidence="6" id="KW-0999">Mitochondrion inner membrane</keyword>
<dbReference type="Proteomes" id="UP000887116">
    <property type="component" value="Unassembled WGS sequence"/>
</dbReference>
<protein>
    <submittedName>
        <fullName evidence="14">Mitoferrin-1</fullName>
    </submittedName>
</protein>
<keyword evidence="10" id="KW-0496">Mitochondrion</keyword>
<sequence length="298" mass="33207">MVDLTSKSAKALYYEVVAGTSAGMIEYGMFFAVDALRQQTKYLKSDFVYSKISKKFQGPAIITNISRTFMGMALPIASMLPAHALYSYTYKNTQDTVTDCLDAKCTFIAQFAACTFATINFDIIRNPAEVVKQRMQMYDNPYHSSFHCLKSVARNEGVSALYRSLNAQLATDIPYSTICFITYDICQKYSNPKQEWNLKSYMLSGFVAGAAAAAVTNPLDVGRALLNMQETSTLGVLEENRVQSLIQALKVVHKTHGIKGFQRGLGIRVISSALCVSAFWSSFEAFRHHFSKKEGKQQ</sequence>
<evidence type="ECO:0000313" key="14">
    <source>
        <dbReference type="EMBL" id="GFQ95053.1"/>
    </source>
</evidence>
<reference evidence="14" key="1">
    <citation type="submission" date="2020-07" db="EMBL/GenBank/DDBJ databases">
        <title>Multicomponent nature underlies the extraordinary mechanical properties of spider dragline silk.</title>
        <authorList>
            <person name="Kono N."/>
            <person name="Nakamura H."/>
            <person name="Mori M."/>
            <person name="Yoshida Y."/>
            <person name="Ohtoshi R."/>
            <person name="Malay A.D."/>
            <person name="Moran D.A.P."/>
            <person name="Tomita M."/>
            <person name="Numata K."/>
            <person name="Arakawa K."/>
        </authorList>
    </citation>
    <scope>NUCLEOTIDE SEQUENCE</scope>
</reference>
<organism evidence="14 15">
    <name type="scientific">Trichonephila clavata</name>
    <name type="common">Joro spider</name>
    <name type="synonym">Nephila clavata</name>
    <dbReference type="NCBI Taxonomy" id="2740835"/>
    <lineage>
        <taxon>Eukaryota</taxon>
        <taxon>Metazoa</taxon>
        <taxon>Ecdysozoa</taxon>
        <taxon>Arthropoda</taxon>
        <taxon>Chelicerata</taxon>
        <taxon>Arachnida</taxon>
        <taxon>Araneae</taxon>
        <taxon>Araneomorphae</taxon>
        <taxon>Entelegynae</taxon>
        <taxon>Araneoidea</taxon>
        <taxon>Nephilidae</taxon>
        <taxon>Trichonephila</taxon>
    </lineage>
</organism>
<evidence type="ECO:0000256" key="4">
    <source>
        <dbReference type="ARBA" id="ARBA00022496"/>
    </source>
</evidence>
<dbReference type="Pfam" id="PF00153">
    <property type="entry name" value="Mito_carr"/>
    <property type="match status" value="2"/>
</dbReference>
<evidence type="ECO:0000256" key="3">
    <source>
        <dbReference type="ARBA" id="ARBA00022448"/>
    </source>
</evidence>
<name>A0A8X6H2R9_TRICU</name>
<evidence type="ECO:0000256" key="6">
    <source>
        <dbReference type="ARBA" id="ARBA00022792"/>
    </source>
</evidence>
<gene>
    <name evidence="14" type="primary">Slc25a37</name>
    <name evidence="14" type="ORF">TNCT_203111</name>
</gene>
<dbReference type="InterPro" id="IPR018108">
    <property type="entry name" value="MCP_transmembrane"/>
</dbReference>
<keyword evidence="7" id="KW-1133">Transmembrane helix</keyword>
<keyword evidence="11 12" id="KW-0472">Membrane</keyword>
<keyword evidence="15" id="KW-1185">Reference proteome</keyword>
<dbReference type="PROSITE" id="PS50920">
    <property type="entry name" value="SOLCAR"/>
    <property type="match status" value="2"/>
</dbReference>
<keyword evidence="5 12" id="KW-0812">Transmembrane</keyword>
<proteinExistence type="inferred from homology"/>
<dbReference type="PANTHER" id="PTHR45758">
    <property type="entry name" value="MITOFERRIN-1-RELATED"/>
    <property type="match status" value="1"/>
</dbReference>